<dbReference type="PANTHER" id="PTHR34387:SF1">
    <property type="entry name" value="PERIPLASMIC IMMUNOGENIC PROTEIN"/>
    <property type="match status" value="1"/>
</dbReference>
<name>A0ABT7F6T4_9RHOB</name>
<evidence type="ECO:0000313" key="3">
    <source>
        <dbReference type="Proteomes" id="UP001243757"/>
    </source>
</evidence>
<dbReference type="Gene3D" id="3.30.70.2970">
    <property type="entry name" value="Protein of unknown function (DUF541), domain 2"/>
    <property type="match status" value="1"/>
</dbReference>
<dbReference type="PANTHER" id="PTHR34387">
    <property type="entry name" value="SLR1258 PROTEIN"/>
    <property type="match status" value="1"/>
</dbReference>
<organism evidence="2 3">
    <name type="scientific">Pseudodonghicola flavimaris</name>
    <dbReference type="NCBI Taxonomy" id="3050036"/>
    <lineage>
        <taxon>Bacteria</taxon>
        <taxon>Pseudomonadati</taxon>
        <taxon>Pseudomonadota</taxon>
        <taxon>Alphaproteobacteria</taxon>
        <taxon>Rhodobacterales</taxon>
        <taxon>Paracoccaceae</taxon>
        <taxon>Pseudodonghicola</taxon>
    </lineage>
</organism>
<feature type="chain" id="PRO_5046390743" evidence="1">
    <location>
        <begin position="22"/>
        <end position="230"/>
    </location>
</feature>
<feature type="signal peptide" evidence="1">
    <location>
        <begin position="1"/>
        <end position="21"/>
    </location>
</feature>
<keyword evidence="1" id="KW-0732">Signal</keyword>
<accession>A0ABT7F6T4</accession>
<dbReference type="RefSeq" id="WP_284483007.1">
    <property type="nucleotide sequence ID" value="NZ_JASNJD010000024.1"/>
</dbReference>
<evidence type="ECO:0000256" key="1">
    <source>
        <dbReference type="SAM" id="SignalP"/>
    </source>
</evidence>
<dbReference type="InterPro" id="IPR007497">
    <property type="entry name" value="SIMPL/DUF541"/>
</dbReference>
<dbReference type="Gene3D" id="3.30.110.170">
    <property type="entry name" value="Protein of unknown function (DUF541), domain 1"/>
    <property type="match status" value="1"/>
</dbReference>
<keyword evidence="3" id="KW-1185">Reference proteome</keyword>
<comment type="caution">
    <text evidence="2">The sequence shown here is derived from an EMBL/GenBank/DDBJ whole genome shotgun (WGS) entry which is preliminary data.</text>
</comment>
<dbReference type="EMBL" id="JASNJD010000024">
    <property type="protein sequence ID" value="MDK3020317.1"/>
    <property type="molecule type" value="Genomic_DNA"/>
</dbReference>
<gene>
    <name evidence="2" type="ORF">QO033_21750</name>
</gene>
<dbReference type="Proteomes" id="UP001243757">
    <property type="component" value="Unassembled WGS sequence"/>
</dbReference>
<protein>
    <submittedName>
        <fullName evidence="2">SIMPL domain-containing protein</fullName>
    </submittedName>
</protein>
<dbReference type="Pfam" id="PF04402">
    <property type="entry name" value="SIMPL"/>
    <property type="match status" value="1"/>
</dbReference>
<reference evidence="2 3" key="1">
    <citation type="submission" date="2023-05" db="EMBL/GenBank/DDBJ databases">
        <title>Pseudodonghicola sp. nov.</title>
        <authorList>
            <person name="Huang J."/>
        </authorList>
    </citation>
    <scope>NUCLEOTIDE SEQUENCE [LARGE SCALE GENOMIC DNA]</scope>
    <source>
        <strain evidence="2 3">IC7</strain>
    </source>
</reference>
<dbReference type="InterPro" id="IPR052022">
    <property type="entry name" value="26kDa_periplasmic_antigen"/>
</dbReference>
<proteinExistence type="predicted"/>
<sequence length="230" mass="23635">MRVKWFAAAVMVGLMGTAAWAGEMPRQIVVTGEAQVEAVPDMAVITLGVTQTAREAAAALEATSTGVAAVLDRLEAAGIAARDMQTQGVSLTPQWSEARDGEARDIAGFVASNTVMVRVRDLDQLGAVMAAVVADGANRFDGLSFGLQDPAPLEEDARRQAVADGIARAKLLAEAAGVTLGPVQTIRDGAAGTGPQPEMRMRVASMSAVPVAAGEIEVSASVTMTFAIGD</sequence>
<evidence type="ECO:0000313" key="2">
    <source>
        <dbReference type="EMBL" id="MDK3020317.1"/>
    </source>
</evidence>